<evidence type="ECO:0000256" key="6">
    <source>
        <dbReference type="ARBA" id="ARBA00023136"/>
    </source>
</evidence>
<evidence type="ECO:0000256" key="1">
    <source>
        <dbReference type="ARBA" id="ARBA00004651"/>
    </source>
</evidence>
<feature type="transmembrane region" description="Helical" evidence="7">
    <location>
        <begin position="154"/>
        <end position="172"/>
    </location>
</feature>
<dbReference type="InterPro" id="IPR037185">
    <property type="entry name" value="EmrE-like"/>
</dbReference>
<dbReference type="InterPro" id="IPR000620">
    <property type="entry name" value="EamA_dom"/>
</dbReference>
<feature type="transmembrane region" description="Helical" evidence="7">
    <location>
        <begin position="125"/>
        <end position="142"/>
    </location>
</feature>
<evidence type="ECO:0000259" key="8">
    <source>
        <dbReference type="Pfam" id="PF00892"/>
    </source>
</evidence>
<feature type="domain" description="EamA" evidence="8">
    <location>
        <begin position="12"/>
        <end position="141"/>
    </location>
</feature>
<protein>
    <submittedName>
        <fullName evidence="9">Threonine/homoserine efflux transporter RhtA</fullName>
    </submittedName>
</protein>
<dbReference type="Proteomes" id="UP000184148">
    <property type="component" value="Unassembled WGS sequence"/>
</dbReference>
<comment type="similarity">
    <text evidence="2">Belongs to the EamA transporter family.</text>
</comment>
<dbReference type="InterPro" id="IPR051258">
    <property type="entry name" value="Diverse_Substrate_Transporter"/>
</dbReference>
<feature type="transmembrane region" description="Helical" evidence="7">
    <location>
        <begin position="212"/>
        <end position="229"/>
    </location>
</feature>
<organism evidence="9 10">
    <name type="scientific">Desulforamulus putei DSM 12395</name>
    <dbReference type="NCBI Taxonomy" id="1121429"/>
    <lineage>
        <taxon>Bacteria</taxon>
        <taxon>Bacillati</taxon>
        <taxon>Bacillota</taxon>
        <taxon>Clostridia</taxon>
        <taxon>Eubacteriales</taxon>
        <taxon>Peptococcaceae</taxon>
        <taxon>Desulforamulus</taxon>
    </lineage>
</organism>
<feature type="transmembrane region" description="Helical" evidence="7">
    <location>
        <begin position="267"/>
        <end position="285"/>
    </location>
</feature>
<feature type="transmembrane region" description="Helical" evidence="7">
    <location>
        <begin position="70"/>
        <end position="87"/>
    </location>
</feature>
<feature type="domain" description="EamA" evidence="8">
    <location>
        <begin position="150"/>
        <end position="282"/>
    </location>
</feature>
<keyword evidence="10" id="KW-1185">Reference proteome</keyword>
<dbReference type="PANTHER" id="PTHR42920">
    <property type="entry name" value="OS03G0707200 PROTEIN-RELATED"/>
    <property type="match status" value="1"/>
</dbReference>
<keyword evidence="5 7" id="KW-1133">Transmembrane helix</keyword>
<evidence type="ECO:0000256" key="2">
    <source>
        <dbReference type="ARBA" id="ARBA00007362"/>
    </source>
</evidence>
<dbReference type="SUPFAM" id="SSF103481">
    <property type="entry name" value="Multidrug resistance efflux transporter EmrE"/>
    <property type="match status" value="2"/>
</dbReference>
<evidence type="ECO:0000256" key="3">
    <source>
        <dbReference type="ARBA" id="ARBA00022475"/>
    </source>
</evidence>
<keyword evidence="4 7" id="KW-0812">Transmembrane</keyword>
<gene>
    <name evidence="9" type="ORF">SAMN02745133_00671</name>
</gene>
<dbReference type="EMBL" id="FQUY01000003">
    <property type="protein sequence ID" value="SHE57002.1"/>
    <property type="molecule type" value="Genomic_DNA"/>
</dbReference>
<keyword evidence="6 7" id="KW-0472">Membrane</keyword>
<dbReference type="PANTHER" id="PTHR42920:SF5">
    <property type="entry name" value="EAMA DOMAIN-CONTAINING PROTEIN"/>
    <property type="match status" value="1"/>
</dbReference>
<evidence type="ECO:0000256" key="7">
    <source>
        <dbReference type="SAM" id="Phobius"/>
    </source>
</evidence>
<dbReference type="STRING" id="1121429.SAMN02745133_00671"/>
<dbReference type="Pfam" id="PF00892">
    <property type="entry name" value="EamA"/>
    <property type="match status" value="2"/>
</dbReference>
<dbReference type="Gene3D" id="1.10.3730.20">
    <property type="match status" value="1"/>
</dbReference>
<evidence type="ECO:0000313" key="10">
    <source>
        <dbReference type="Proteomes" id="UP000184148"/>
    </source>
</evidence>
<evidence type="ECO:0000256" key="4">
    <source>
        <dbReference type="ARBA" id="ARBA00022692"/>
    </source>
</evidence>
<name>A0A1M4UJP6_9FIRM</name>
<feature type="transmembrane region" description="Helical" evidence="7">
    <location>
        <begin position="93"/>
        <end position="113"/>
    </location>
</feature>
<evidence type="ECO:0000313" key="9">
    <source>
        <dbReference type="EMBL" id="SHE57002.1"/>
    </source>
</evidence>
<dbReference type="AlphaFoldDB" id="A0A1M4UJP6"/>
<dbReference type="GO" id="GO:0005886">
    <property type="term" value="C:plasma membrane"/>
    <property type="evidence" value="ECO:0007669"/>
    <property type="project" value="UniProtKB-SubCell"/>
</dbReference>
<comment type="subcellular location">
    <subcellularLocation>
        <location evidence="1">Cell membrane</location>
        <topology evidence="1">Multi-pass membrane protein</topology>
    </subcellularLocation>
</comment>
<feature type="transmembrane region" description="Helical" evidence="7">
    <location>
        <begin position="241"/>
        <end position="261"/>
    </location>
</feature>
<reference evidence="10" key="1">
    <citation type="submission" date="2016-11" db="EMBL/GenBank/DDBJ databases">
        <authorList>
            <person name="Varghese N."/>
            <person name="Submissions S."/>
        </authorList>
    </citation>
    <scope>NUCLEOTIDE SEQUENCE [LARGE SCALE GENOMIC DNA]</scope>
    <source>
        <strain evidence="10">DSM 12395</strain>
    </source>
</reference>
<keyword evidence="3" id="KW-1003">Cell membrane</keyword>
<feature type="transmembrane region" description="Helical" evidence="7">
    <location>
        <begin position="12"/>
        <end position="34"/>
    </location>
</feature>
<accession>A0A1M4UJP6</accession>
<evidence type="ECO:0000256" key="5">
    <source>
        <dbReference type="ARBA" id="ARBA00022989"/>
    </source>
</evidence>
<sequence length="301" mass="32064">MGDMSKIKQLQADLALLAVTFVWGVTFVVVQDALSGIGPYYFISIRFAIAFAFLGLIYRKRFARLDMETLKAGFIIGAVLFAGYAFQTVGLKYTTASNAGFITGLAVVLVPLISSVTTKKLPGPAALLGVTSATVGLALLSLGDNLTVNFGDVLTFFCALSYAGHIILVGRYAPRHDPVLLAILQIGVVAVISMGCGALWETMPGHFTRPVWTGLFITAIPATALAFLIQNSVQRFTSPTHTAIIFIMEPVFAAATGWLVAGEILTARQWVGCLLILAGMLVAELKDSLVTETQVKEAKGT</sequence>
<proteinExistence type="inferred from homology"/>
<feature type="transmembrane region" description="Helical" evidence="7">
    <location>
        <begin position="179"/>
        <end position="200"/>
    </location>
</feature>
<feature type="transmembrane region" description="Helical" evidence="7">
    <location>
        <begin position="40"/>
        <end position="58"/>
    </location>
</feature>